<accession>A0ABQ8I8D1</accession>
<reference evidence="2 3" key="1">
    <citation type="submission" date="2021-02" db="EMBL/GenBank/DDBJ databases">
        <title>Plant Genome Project.</title>
        <authorList>
            <person name="Zhang R.-G."/>
        </authorList>
    </citation>
    <scope>NUCLEOTIDE SEQUENCE [LARGE SCALE GENOMIC DNA]</scope>
    <source>
        <tissue evidence="2">Leaves</tissue>
    </source>
</reference>
<feature type="domain" description="Trigger factor ribosome-binding bacterial" evidence="1">
    <location>
        <begin position="130"/>
        <end position="243"/>
    </location>
</feature>
<dbReference type="PANTHER" id="PTHR30560">
    <property type="entry name" value="TRIGGER FACTOR CHAPERONE AND PEPTIDYL-PROLYL CIS/TRANS ISOMERASE"/>
    <property type="match status" value="1"/>
</dbReference>
<evidence type="ECO:0000313" key="2">
    <source>
        <dbReference type="EMBL" id="KAH7572901.1"/>
    </source>
</evidence>
<protein>
    <recommendedName>
        <fullName evidence="1">Trigger factor ribosome-binding bacterial domain-containing protein</fullName>
    </recommendedName>
</protein>
<dbReference type="InterPro" id="IPR008881">
    <property type="entry name" value="Trigger_fac_ribosome-bd_bac"/>
</dbReference>
<gene>
    <name evidence="2" type="ORF">JRO89_XS03G0031200</name>
</gene>
<dbReference type="Pfam" id="PF05697">
    <property type="entry name" value="Trigger_N"/>
    <property type="match status" value="1"/>
</dbReference>
<evidence type="ECO:0000259" key="1">
    <source>
        <dbReference type="Pfam" id="PF05697"/>
    </source>
</evidence>
<comment type="caution">
    <text evidence="2">The sequence shown here is derived from an EMBL/GenBank/DDBJ whole genome shotgun (WGS) entry which is preliminary data.</text>
</comment>
<dbReference type="Proteomes" id="UP000827721">
    <property type="component" value="Unassembled WGS sequence"/>
</dbReference>
<evidence type="ECO:0000313" key="3">
    <source>
        <dbReference type="Proteomes" id="UP000827721"/>
    </source>
</evidence>
<dbReference type="InterPro" id="IPR036611">
    <property type="entry name" value="Trigger_fac_ribosome-bd_sf"/>
</dbReference>
<name>A0ABQ8I8D1_9ROSI</name>
<keyword evidence="3" id="KW-1185">Reference proteome</keyword>
<dbReference type="PANTHER" id="PTHR30560:SF4">
    <property type="entry name" value="OS01G0894700 PROTEIN"/>
    <property type="match status" value="1"/>
</dbReference>
<sequence>MASASLTNTMMISTPSRWFSMRRCNNQAFFHHNGTAVNMKKPRWLLSCNTQWRGLQHVSKPISALGSGLEVSITDPEELISLKDATIVVESQDESKIQYSRLVWEIIKVDANSKQVLLRAFMIRYKKIFEASYQVRVDLTGDETQKVFDKVLTNLARSAPPIPGFRREKGGKTSKVPKSLLLQVIGEERVMKFVVQEIVSSTMTDYTKKAMKDKKINTIQTAQELRKLFTPGKDFGFNAVMELEKSEAETSSTSSSDT</sequence>
<proteinExistence type="predicted"/>
<organism evidence="2 3">
    <name type="scientific">Xanthoceras sorbifolium</name>
    <dbReference type="NCBI Taxonomy" id="99658"/>
    <lineage>
        <taxon>Eukaryota</taxon>
        <taxon>Viridiplantae</taxon>
        <taxon>Streptophyta</taxon>
        <taxon>Embryophyta</taxon>
        <taxon>Tracheophyta</taxon>
        <taxon>Spermatophyta</taxon>
        <taxon>Magnoliopsida</taxon>
        <taxon>eudicotyledons</taxon>
        <taxon>Gunneridae</taxon>
        <taxon>Pentapetalae</taxon>
        <taxon>rosids</taxon>
        <taxon>malvids</taxon>
        <taxon>Sapindales</taxon>
        <taxon>Sapindaceae</taxon>
        <taxon>Xanthoceroideae</taxon>
        <taxon>Xanthoceras</taxon>
    </lineage>
</organism>
<dbReference type="InterPro" id="IPR005215">
    <property type="entry name" value="Trig_fac"/>
</dbReference>
<dbReference type="SUPFAM" id="SSF102735">
    <property type="entry name" value="Trigger factor ribosome-binding domain"/>
    <property type="match status" value="1"/>
</dbReference>
<dbReference type="EMBL" id="JAFEMO010000003">
    <property type="protein sequence ID" value="KAH7572901.1"/>
    <property type="molecule type" value="Genomic_DNA"/>
</dbReference>
<dbReference type="Gene3D" id="3.30.70.1050">
    <property type="entry name" value="Trigger factor ribosome-binding domain"/>
    <property type="match status" value="1"/>
</dbReference>